<sequence length="441" mass="45295">MPSELTNLSASELAAGFRRSDFTPVDVADAVLSRIAATDGDLRAWTRLNPAFRRDAEVAARMFDTDRDVPPLLGIPIGVKDVIDTAGLATEGGSRLYAGRIPGVDAMVVSRITAAGALVVGKTNSHELALGATTPPTRNPLDRNRIPGGSSGGSAAALAARQVPLALGTDTGGSIRIPAAACGVVGLKPTYRAESCAGVIPLAPSLDHVGPMARTVTDLKLLHAVLQPTAATIAVPAAPRVGLVASLLHPCSPGIAEAVTAAAGFLRSAGLTVTELDLPDLAEANETGMTLLLAEALAVHGPAAQQRPELVSPDVESFLDIARNLPSDRVAEARRSRTVITDRMRTLMNDVDVLLTPGLVCTPAPYGALPTDPLDLGGETLSVADAHVRTNLLFNLTGQPAGVLPVGLADDGMPAGVQVVGRTGEDAVVLDVMARLEAGCR</sequence>
<protein>
    <submittedName>
        <fullName evidence="2">Amidase</fullName>
    </submittedName>
</protein>
<keyword evidence="3" id="KW-1185">Reference proteome</keyword>
<reference evidence="3" key="1">
    <citation type="journal article" date="2019" name="Int. J. Syst. Evol. Microbiol.">
        <title>The Global Catalogue of Microorganisms (GCM) 10K type strain sequencing project: providing services to taxonomists for standard genome sequencing and annotation.</title>
        <authorList>
            <consortium name="The Broad Institute Genomics Platform"/>
            <consortium name="The Broad Institute Genome Sequencing Center for Infectious Disease"/>
            <person name="Wu L."/>
            <person name="Ma J."/>
        </authorList>
    </citation>
    <scope>NUCLEOTIDE SEQUENCE [LARGE SCALE GENOMIC DNA]</scope>
    <source>
        <strain evidence="3">JCM 31037</strain>
    </source>
</reference>
<dbReference type="Pfam" id="PF01425">
    <property type="entry name" value="Amidase"/>
    <property type="match status" value="1"/>
</dbReference>
<evidence type="ECO:0000313" key="2">
    <source>
        <dbReference type="EMBL" id="MFD1319723.1"/>
    </source>
</evidence>
<dbReference type="Gene3D" id="3.90.1300.10">
    <property type="entry name" value="Amidase signature (AS) domain"/>
    <property type="match status" value="1"/>
</dbReference>
<dbReference type="Proteomes" id="UP001597260">
    <property type="component" value="Unassembled WGS sequence"/>
</dbReference>
<evidence type="ECO:0000259" key="1">
    <source>
        <dbReference type="Pfam" id="PF01425"/>
    </source>
</evidence>
<accession>A0ABW3Y7F0</accession>
<feature type="domain" description="Amidase" evidence="1">
    <location>
        <begin position="27"/>
        <end position="430"/>
    </location>
</feature>
<comment type="caution">
    <text evidence="2">The sequence shown here is derived from an EMBL/GenBank/DDBJ whole genome shotgun (WGS) entry which is preliminary data.</text>
</comment>
<dbReference type="InterPro" id="IPR023631">
    <property type="entry name" value="Amidase_dom"/>
</dbReference>
<dbReference type="RefSeq" id="WP_377565934.1">
    <property type="nucleotide sequence ID" value="NZ_JBHTMP010000001.1"/>
</dbReference>
<dbReference type="SUPFAM" id="SSF75304">
    <property type="entry name" value="Amidase signature (AS) enzymes"/>
    <property type="match status" value="1"/>
</dbReference>
<proteinExistence type="predicted"/>
<dbReference type="InterPro" id="IPR020556">
    <property type="entry name" value="Amidase_CS"/>
</dbReference>
<name>A0ABW3Y7F0_9ACTN</name>
<dbReference type="EMBL" id="JBHTMP010000001">
    <property type="protein sequence ID" value="MFD1319723.1"/>
    <property type="molecule type" value="Genomic_DNA"/>
</dbReference>
<dbReference type="InterPro" id="IPR000120">
    <property type="entry name" value="Amidase"/>
</dbReference>
<dbReference type="InterPro" id="IPR036928">
    <property type="entry name" value="AS_sf"/>
</dbReference>
<evidence type="ECO:0000313" key="3">
    <source>
        <dbReference type="Proteomes" id="UP001597260"/>
    </source>
</evidence>
<organism evidence="2 3">
    <name type="scientific">Micromonospora sonneratiae</name>
    <dbReference type="NCBI Taxonomy" id="1184706"/>
    <lineage>
        <taxon>Bacteria</taxon>
        <taxon>Bacillati</taxon>
        <taxon>Actinomycetota</taxon>
        <taxon>Actinomycetes</taxon>
        <taxon>Micromonosporales</taxon>
        <taxon>Micromonosporaceae</taxon>
        <taxon>Micromonospora</taxon>
    </lineage>
</organism>
<dbReference type="PROSITE" id="PS00571">
    <property type="entry name" value="AMIDASES"/>
    <property type="match status" value="1"/>
</dbReference>
<dbReference type="PANTHER" id="PTHR11895">
    <property type="entry name" value="TRANSAMIDASE"/>
    <property type="match status" value="1"/>
</dbReference>
<gene>
    <name evidence="2" type="ORF">ACFQ4H_01330</name>
</gene>
<dbReference type="PANTHER" id="PTHR11895:SF67">
    <property type="entry name" value="AMIDASE DOMAIN-CONTAINING PROTEIN"/>
    <property type="match status" value="1"/>
</dbReference>